<gene>
    <name evidence="1" type="ORF">RCOM_1571530</name>
</gene>
<organism evidence="1 2">
    <name type="scientific">Ricinus communis</name>
    <name type="common">Castor bean</name>
    <dbReference type="NCBI Taxonomy" id="3988"/>
    <lineage>
        <taxon>Eukaryota</taxon>
        <taxon>Viridiplantae</taxon>
        <taxon>Streptophyta</taxon>
        <taxon>Embryophyta</taxon>
        <taxon>Tracheophyta</taxon>
        <taxon>Spermatophyta</taxon>
        <taxon>Magnoliopsida</taxon>
        <taxon>eudicotyledons</taxon>
        <taxon>Gunneridae</taxon>
        <taxon>Pentapetalae</taxon>
        <taxon>rosids</taxon>
        <taxon>fabids</taxon>
        <taxon>Malpighiales</taxon>
        <taxon>Euphorbiaceae</taxon>
        <taxon>Acalyphoideae</taxon>
        <taxon>Acalypheae</taxon>
        <taxon>Ricinus</taxon>
    </lineage>
</organism>
<dbReference type="EMBL" id="EQ973873">
    <property type="protein sequence ID" value="EEF41183.1"/>
    <property type="molecule type" value="Genomic_DNA"/>
</dbReference>
<reference evidence="2" key="1">
    <citation type="journal article" date="2010" name="Nat. Biotechnol.">
        <title>Draft genome sequence of the oilseed species Ricinus communis.</title>
        <authorList>
            <person name="Chan A.P."/>
            <person name="Crabtree J."/>
            <person name="Zhao Q."/>
            <person name="Lorenzi H."/>
            <person name="Orvis J."/>
            <person name="Puiu D."/>
            <person name="Melake-Berhan A."/>
            <person name="Jones K.M."/>
            <person name="Redman J."/>
            <person name="Chen G."/>
            <person name="Cahoon E.B."/>
            <person name="Gedil M."/>
            <person name="Stanke M."/>
            <person name="Haas B.J."/>
            <person name="Wortman J.R."/>
            <person name="Fraser-Liggett C.M."/>
            <person name="Ravel J."/>
            <person name="Rabinowicz P.D."/>
        </authorList>
    </citation>
    <scope>NUCLEOTIDE SEQUENCE [LARGE SCALE GENOMIC DNA]</scope>
    <source>
        <strain evidence="2">cv. Hale</strain>
    </source>
</reference>
<dbReference type="Proteomes" id="UP000008311">
    <property type="component" value="Unassembled WGS sequence"/>
</dbReference>
<dbReference type="AlphaFoldDB" id="B9S5G2"/>
<evidence type="ECO:0000313" key="1">
    <source>
        <dbReference type="EMBL" id="EEF41183.1"/>
    </source>
</evidence>
<protein>
    <submittedName>
        <fullName evidence="1">Uncharacterized protein</fullName>
    </submittedName>
</protein>
<keyword evidence="2" id="KW-1185">Reference proteome</keyword>
<accession>B9S5G2</accession>
<sequence>MKRAKVSPLYEGRRRKRSIEEKEYSSRRARIIARARKHGHKSNLKALYKCITTGLKIRNYITDQEVSMLKPEPIIETAEISKSKIDHVKIGDNARNGIKSAKMEKWEGAAEWWEEWPFCWSYEEQWMWLGADCNCCGRPWEVMGGDLGLANGEDKEESWGEDVWNLRAIKDILN</sequence>
<dbReference type="OMA" id="QSKHARM"/>
<proteinExistence type="predicted"/>
<evidence type="ECO:0000313" key="2">
    <source>
        <dbReference type="Proteomes" id="UP000008311"/>
    </source>
</evidence>
<dbReference type="eggNOG" id="ENOG502SW4Q">
    <property type="taxonomic scope" value="Eukaryota"/>
</dbReference>
<name>B9S5G2_RICCO</name>
<dbReference type="KEGG" id="rcu:8272343"/>
<dbReference type="InParanoid" id="B9S5G2"/>